<accession>A0A2C9VYQ1</accession>
<evidence type="ECO:0000313" key="1">
    <source>
        <dbReference type="EMBL" id="OAY51534.1"/>
    </source>
</evidence>
<gene>
    <name evidence="1" type="ORF">MANES_04G015000</name>
</gene>
<dbReference type="EMBL" id="CM004390">
    <property type="protein sequence ID" value="OAY51534.1"/>
    <property type="molecule type" value="Genomic_DNA"/>
</dbReference>
<reference evidence="1" key="1">
    <citation type="submission" date="2016-02" db="EMBL/GenBank/DDBJ databases">
        <title>WGS assembly of Manihot esculenta.</title>
        <authorList>
            <person name="Bredeson J.V."/>
            <person name="Prochnik S.E."/>
            <person name="Lyons J.B."/>
            <person name="Schmutz J."/>
            <person name="Grimwood J."/>
            <person name="Vrebalov J."/>
            <person name="Bart R.S."/>
            <person name="Amuge T."/>
            <person name="Ferguson M.E."/>
            <person name="Green R."/>
            <person name="Putnam N."/>
            <person name="Stites J."/>
            <person name="Rounsley S."/>
            <person name="Rokhsar D.S."/>
        </authorList>
    </citation>
    <scope>NUCLEOTIDE SEQUENCE [LARGE SCALE GENOMIC DNA]</scope>
    <source>
        <tissue evidence="1">Leaf</tissue>
    </source>
</reference>
<name>A0A2C9VYQ1_MANES</name>
<organism evidence="1">
    <name type="scientific">Manihot esculenta</name>
    <name type="common">Cassava</name>
    <name type="synonym">Jatropha manihot</name>
    <dbReference type="NCBI Taxonomy" id="3983"/>
    <lineage>
        <taxon>Eukaryota</taxon>
        <taxon>Viridiplantae</taxon>
        <taxon>Streptophyta</taxon>
        <taxon>Embryophyta</taxon>
        <taxon>Tracheophyta</taxon>
        <taxon>Spermatophyta</taxon>
        <taxon>Magnoliopsida</taxon>
        <taxon>eudicotyledons</taxon>
        <taxon>Gunneridae</taxon>
        <taxon>Pentapetalae</taxon>
        <taxon>rosids</taxon>
        <taxon>fabids</taxon>
        <taxon>Malpighiales</taxon>
        <taxon>Euphorbiaceae</taxon>
        <taxon>Crotonoideae</taxon>
        <taxon>Manihoteae</taxon>
        <taxon>Manihot</taxon>
    </lineage>
</organism>
<sequence length="60" mass="7016">MVLAPWQKCMKQTFINGINRSHIREANNGLGSKPRKMLVLHFSRLDPKKFHVVVMTKRNL</sequence>
<protein>
    <submittedName>
        <fullName evidence="1">Uncharacterized protein</fullName>
    </submittedName>
</protein>
<proteinExistence type="predicted"/>
<dbReference type="AlphaFoldDB" id="A0A2C9VYQ1"/>